<sequence>MIVRPGRQADIAALAVVELSASEVFAGTHMAWAVGQTSAPEHFSAALSQNALWVAEIGGTPVGYLRGERLENSFYIDEISVSQSHQRRGIGRSLMEAALAEAAKRRFTAACLTTDRTIPWNAPYYERFGFRVLAADRTPPALARRLAMQPSPARRCVMWRDLCRSGTATG</sequence>
<keyword evidence="1" id="KW-0808">Transferase</keyword>
<accession>A0A7W7F5A5</accession>
<dbReference type="InterPro" id="IPR016181">
    <property type="entry name" value="Acyl_CoA_acyltransferase"/>
</dbReference>
<comment type="caution">
    <text evidence="4">The sequence shown here is derived from an EMBL/GenBank/DDBJ whole genome shotgun (WGS) entry which is preliminary data.</text>
</comment>
<gene>
    <name evidence="4" type="ORF">GGQ98_000100</name>
</gene>
<evidence type="ECO:0000259" key="3">
    <source>
        <dbReference type="PROSITE" id="PS51186"/>
    </source>
</evidence>
<reference evidence="4 5" key="1">
    <citation type="submission" date="2020-08" db="EMBL/GenBank/DDBJ databases">
        <title>Genomic Encyclopedia of Type Strains, Phase IV (KMG-IV): sequencing the most valuable type-strain genomes for metagenomic binning, comparative biology and taxonomic classification.</title>
        <authorList>
            <person name="Goeker M."/>
        </authorList>
    </citation>
    <scope>NUCLEOTIDE SEQUENCE [LARGE SCALE GENOMIC DNA]</scope>
    <source>
        <strain evidence="4 5">DSM 17328</strain>
    </source>
</reference>
<dbReference type="PANTHER" id="PTHR43800">
    <property type="entry name" value="PEPTIDYL-LYSINE N-ACETYLTRANSFERASE YJAB"/>
    <property type="match status" value="1"/>
</dbReference>
<evidence type="ECO:0000256" key="1">
    <source>
        <dbReference type="ARBA" id="ARBA00022679"/>
    </source>
</evidence>
<dbReference type="Proteomes" id="UP000566324">
    <property type="component" value="Unassembled WGS sequence"/>
</dbReference>
<evidence type="ECO:0000256" key="2">
    <source>
        <dbReference type="ARBA" id="ARBA00023315"/>
    </source>
</evidence>
<evidence type="ECO:0000313" key="4">
    <source>
        <dbReference type="EMBL" id="MBB4630499.1"/>
    </source>
</evidence>
<dbReference type="InterPro" id="IPR000182">
    <property type="entry name" value="GNAT_dom"/>
</dbReference>
<dbReference type="PROSITE" id="PS51186">
    <property type="entry name" value="GNAT"/>
    <property type="match status" value="1"/>
</dbReference>
<dbReference type="CDD" id="cd04301">
    <property type="entry name" value="NAT_SF"/>
    <property type="match status" value="1"/>
</dbReference>
<dbReference type="Pfam" id="PF13508">
    <property type="entry name" value="Acetyltransf_7"/>
    <property type="match status" value="1"/>
</dbReference>
<dbReference type="Gene3D" id="3.40.630.30">
    <property type="match status" value="1"/>
</dbReference>
<dbReference type="SUPFAM" id="SSF55729">
    <property type="entry name" value="Acyl-CoA N-acyltransferases (Nat)"/>
    <property type="match status" value="1"/>
</dbReference>
<evidence type="ECO:0000313" key="5">
    <source>
        <dbReference type="Proteomes" id="UP000566324"/>
    </source>
</evidence>
<proteinExistence type="predicted"/>
<protein>
    <submittedName>
        <fullName evidence="4">Ribosomal protein S18 acetylase RimI-like enzyme</fullName>
    </submittedName>
</protein>
<dbReference type="GO" id="GO:0016747">
    <property type="term" value="F:acyltransferase activity, transferring groups other than amino-acyl groups"/>
    <property type="evidence" value="ECO:0007669"/>
    <property type="project" value="InterPro"/>
</dbReference>
<keyword evidence="2" id="KW-0012">Acyltransferase</keyword>
<keyword evidence="4" id="KW-0687">Ribonucleoprotein</keyword>
<feature type="domain" description="N-acetyltransferase" evidence="3">
    <location>
        <begin position="1"/>
        <end position="149"/>
    </location>
</feature>
<keyword evidence="5" id="KW-1185">Reference proteome</keyword>
<dbReference type="AlphaFoldDB" id="A0A7W7F5A5"/>
<dbReference type="EMBL" id="JACHNZ010000001">
    <property type="protein sequence ID" value="MBB4630499.1"/>
    <property type="molecule type" value="Genomic_DNA"/>
</dbReference>
<organism evidence="4 5">
    <name type="scientific">Sphingosinicella soli</name>
    <dbReference type="NCBI Taxonomy" id="333708"/>
    <lineage>
        <taxon>Bacteria</taxon>
        <taxon>Pseudomonadati</taxon>
        <taxon>Pseudomonadota</taxon>
        <taxon>Alphaproteobacteria</taxon>
        <taxon>Sphingomonadales</taxon>
        <taxon>Sphingosinicellaceae</taxon>
        <taxon>Sphingosinicella</taxon>
    </lineage>
</organism>
<dbReference type="RefSeq" id="WP_184063486.1">
    <property type="nucleotide sequence ID" value="NZ_JACHNZ010000001.1"/>
</dbReference>
<name>A0A7W7F5A5_9SPHN</name>
<dbReference type="GO" id="GO:0005840">
    <property type="term" value="C:ribosome"/>
    <property type="evidence" value="ECO:0007669"/>
    <property type="project" value="UniProtKB-KW"/>
</dbReference>
<keyword evidence="4" id="KW-0689">Ribosomal protein</keyword>
<dbReference type="PANTHER" id="PTHR43800:SF1">
    <property type="entry name" value="PEPTIDYL-LYSINE N-ACETYLTRANSFERASE YJAB"/>
    <property type="match status" value="1"/>
</dbReference>